<dbReference type="OrthoDB" id="5395390at2759"/>
<comment type="caution">
    <text evidence="2">The sequence shown here is derived from an EMBL/GenBank/DDBJ whole genome shotgun (WGS) entry which is preliminary data.</text>
</comment>
<feature type="compositionally biased region" description="Acidic residues" evidence="1">
    <location>
        <begin position="677"/>
        <end position="691"/>
    </location>
</feature>
<dbReference type="STRING" id="78410.A0A0P7BXU6"/>
<dbReference type="AlphaFoldDB" id="A0A0P7BXU6"/>
<feature type="compositionally biased region" description="Acidic residues" evidence="1">
    <location>
        <begin position="747"/>
        <end position="773"/>
    </location>
</feature>
<name>A0A0P7BXU6_9HYPO</name>
<organism evidence="2 3">
    <name type="scientific">Neonectria ditissima</name>
    <dbReference type="NCBI Taxonomy" id="78410"/>
    <lineage>
        <taxon>Eukaryota</taxon>
        <taxon>Fungi</taxon>
        <taxon>Dikarya</taxon>
        <taxon>Ascomycota</taxon>
        <taxon>Pezizomycotina</taxon>
        <taxon>Sordariomycetes</taxon>
        <taxon>Hypocreomycetidae</taxon>
        <taxon>Hypocreales</taxon>
        <taxon>Nectriaceae</taxon>
        <taxon>Neonectria</taxon>
    </lineage>
</organism>
<reference evidence="2 3" key="1">
    <citation type="submission" date="2015-09" db="EMBL/GenBank/DDBJ databases">
        <title>Draft genome of a European isolate of the apple canker pathogen Neonectria ditissima.</title>
        <authorList>
            <person name="Gomez-Cortecero A."/>
            <person name="Harrison R.J."/>
            <person name="Armitage A.D."/>
        </authorList>
    </citation>
    <scope>NUCLEOTIDE SEQUENCE [LARGE SCALE GENOMIC DNA]</scope>
    <source>
        <strain evidence="2 3">R09/05</strain>
    </source>
</reference>
<accession>A0A0P7BXU6</accession>
<evidence type="ECO:0000313" key="3">
    <source>
        <dbReference type="Proteomes" id="UP000050424"/>
    </source>
</evidence>
<dbReference type="Gene3D" id="3.80.10.10">
    <property type="entry name" value="Ribonuclease Inhibitor"/>
    <property type="match status" value="1"/>
</dbReference>
<feature type="compositionally biased region" description="Basic residues" evidence="1">
    <location>
        <begin position="132"/>
        <end position="142"/>
    </location>
</feature>
<feature type="compositionally biased region" description="Low complexity" evidence="1">
    <location>
        <begin position="700"/>
        <end position="712"/>
    </location>
</feature>
<dbReference type="EMBL" id="LKCW01000005">
    <property type="protein sequence ID" value="KPM45813.1"/>
    <property type="molecule type" value="Genomic_DNA"/>
</dbReference>
<dbReference type="Proteomes" id="UP000050424">
    <property type="component" value="Unassembled WGS sequence"/>
</dbReference>
<feature type="compositionally biased region" description="Low complexity" evidence="1">
    <location>
        <begin position="110"/>
        <end position="120"/>
    </location>
</feature>
<sequence>MARTRAANHQPRDEHATRRNPGRASRTKVVDQPRTPTRSRSRANNGDNSSSDDDDSDSSLSSAIDVTESDQDSEAASGHESQSGPRSHRHTRRAATKLPSQRRGSRRSARQAAISNSQIAETVPKALLQSKQPRRRDTRKRPSLSNEPPNAGKKRRIVLPTPEITLPQGFIPDWSGPQVPYGAWIDIFYYAATTGGYDTLDVNWLINASTTCKAFCDPALTAIYRCPPINTSGKARRLVALLDRPPSETRLNYRVKIESVYIDIQVVPQTVLFKIVHPLPRLKELVFFTQHDQPPYRELDRTVRWHYSEDIFRALMPSTAESGTIDEKPFHTALRSWEWSGRLMGGDVATIKDIGRMHQVPSFAHLAKLSFTNFQVPSLYKPRPKPGDEERELELYNEDGAVIDSIAEAISKVPSLTHLVFESSTVMTHRMLPLLPKGLVHFDLINCWEVKSDDLEPFLHTHGRSLRTLTLSHNQSLDMAFLPSLADACPGLEELRMNLSYFRLHDTLSLVNNDSDPMYEHALLPHQVPKWPSSLRVLDFEHIRHWSLETAEMFLQSLIDNAGNLPNLRHLAVKTMLNIPWKARADMRHEWRKRLDRVFLRPYEPPRSHTTLRQPPIEEEHPLPREVPKKKRLSDGPSRRSTRVTRLAVRPLGSETRSSSNSKGLRGLSHRPSYMDPETDEEEFESSEEEHDSPAPAPTSPSTESQTQEQAEGVSAQAMPAIQGLCTTVSIVFDNQKPTELQYGMEDFMDEDRTESDGDWDGDEDEDETAYAW</sequence>
<dbReference type="InterPro" id="IPR032675">
    <property type="entry name" value="LRR_dom_sf"/>
</dbReference>
<gene>
    <name evidence="2" type="ORF">AK830_g855</name>
</gene>
<evidence type="ECO:0000313" key="2">
    <source>
        <dbReference type="EMBL" id="KPM45813.1"/>
    </source>
</evidence>
<feature type="region of interest" description="Disordered" evidence="1">
    <location>
        <begin position="604"/>
        <end position="718"/>
    </location>
</feature>
<feature type="compositionally biased region" description="Basic residues" evidence="1">
    <location>
        <begin position="86"/>
        <end position="95"/>
    </location>
</feature>
<evidence type="ECO:0000256" key="1">
    <source>
        <dbReference type="SAM" id="MobiDB-lite"/>
    </source>
</evidence>
<feature type="region of interest" description="Disordered" evidence="1">
    <location>
        <begin position="1"/>
        <end position="158"/>
    </location>
</feature>
<dbReference type="SUPFAM" id="SSF52047">
    <property type="entry name" value="RNI-like"/>
    <property type="match status" value="1"/>
</dbReference>
<proteinExistence type="predicted"/>
<feature type="compositionally biased region" description="Basic and acidic residues" evidence="1">
    <location>
        <begin position="616"/>
        <end position="638"/>
    </location>
</feature>
<feature type="region of interest" description="Disordered" evidence="1">
    <location>
        <begin position="742"/>
        <end position="773"/>
    </location>
</feature>
<protein>
    <submittedName>
        <fullName evidence="2">Uncharacterized protein</fullName>
    </submittedName>
</protein>
<keyword evidence="3" id="KW-1185">Reference proteome</keyword>